<dbReference type="AlphaFoldDB" id="A0AA36NCE6"/>
<sequence length="254" mass="27658">MSFVSSTVRDRLNTLVRAHTMNKFLCHDGVAAGVFNHDYSGDPLHKICGAFSACLAQFHSAVPQQYASSVEGEIIESFMLRHGDGDLMALLENTVPPANLGRVGIFNTYVAQYKQKADEQKLEKAAQLLDRDNGAHFTSDGGLLDMKYLSKRFETGRQAVADFMETEGRQKYMDFKHLNMAHAVLQALVLLTSNTGGLAVQQRGVDGSTALIQGLLEGMEIESGTPIFLCDCIPNRPLGLAACPCNNASDTNEV</sequence>
<gene>
    <name evidence="1" type="ORF">EVOR1521_LOCUS21233</name>
</gene>
<accession>A0AA36NCE6</accession>
<organism evidence="1 2">
    <name type="scientific">Effrenium voratum</name>
    <dbReference type="NCBI Taxonomy" id="2562239"/>
    <lineage>
        <taxon>Eukaryota</taxon>
        <taxon>Sar</taxon>
        <taxon>Alveolata</taxon>
        <taxon>Dinophyceae</taxon>
        <taxon>Suessiales</taxon>
        <taxon>Symbiodiniaceae</taxon>
        <taxon>Effrenium</taxon>
    </lineage>
</organism>
<reference evidence="1" key="1">
    <citation type="submission" date="2023-08" db="EMBL/GenBank/DDBJ databases">
        <authorList>
            <person name="Chen Y."/>
            <person name="Shah S."/>
            <person name="Dougan E. K."/>
            <person name="Thang M."/>
            <person name="Chan C."/>
        </authorList>
    </citation>
    <scope>NUCLEOTIDE SEQUENCE</scope>
</reference>
<evidence type="ECO:0000313" key="2">
    <source>
        <dbReference type="Proteomes" id="UP001178507"/>
    </source>
</evidence>
<name>A0AA36NCE6_9DINO</name>
<evidence type="ECO:0000313" key="1">
    <source>
        <dbReference type="EMBL" id="CAJ1397163.1"/>
    </source>
</evidence>
<dbReference type="Proteomes" id="UP001178507">
    <property type="component" value="Unassembled WGS sequence"/>
</dbReference>
<protein>
    <submittedName>
        <fullName evidence="1">Uncharacterized protein</fullName>
    </submittedName>
</protein>
<keyword evidence="2" id="KW-1185">Reference proteome</keyword>
<comment type="caution">
    <text evidence="1">The sequence shown here is derived from an EMBL/GenBank/DDBJ whole genome shotgun (WGS) entry which is preliminary data.</text>
</comment>
<proteinExistence type="predicted"/>
<dbReference type="EMBL" id="CAUJNA010003257">
    <property type="protein sequence ID" value="CAJ1397163.1"/>
    <property type="molecule type" value="Genomic_DNA"/>
</dbReference>